<dbReference type="InterPro" id="IPR035093">
    <property type="entry name" value="RelE/ParE_toxin_dom_sf"/>
</dbReference>
<dbReference type="EMBL" id="UGGZ01000001">
    <property type="protein sequence ID" value="STO38725.1"/>
    <property type="molecule type" value="Genomic_DNA"/>
</dbReference>
<accession>A0A0A2Z755</accession>
<sequence>MIISFKHKGLEKFYLTGNKSGIIAAHAAKLNRILTRLDNAKSINDMDIPGWNLHPLHGNLVGHYSVKVNANWRITFKIENGHAQVVDYQDYH</sequence>
<dbReference type="AlphaFoldDB" id="A0A0A2Z755"/>
<dbReference type="SUPFAM" id="SSF143011">
    <property type="entry name" value="RelE-like"/>
    <property type="match status" value="1"/>
</dbReference>
<dbReference type="PANTHER" id="PTHR40266">
    <property type="entry name" value="TOXIN HIGB-1"/>
    <property type="match status" value="1"/>
</dbReference>
<dbReference type="GeneID" id="77262626"/>
<organism evidence="1 2">
    <name type="scientific">Gallibacterium anatis</name>
    <dbReference type="NCBI Taxonomy" id="750"/>
    <lineage>
        <taxon>Bacteria</taxon>
        <taxon>Pseudomonadati</taxon>
        <taxon>Pseudomonadota</taxon>
        <taxon>Gammaproteobacteria</taxon>
        <taxon>Pasteurellales</taxon>
        <taxon>Pasteurellaceae</taxon>
        <taxon>Gallibacterium</taxon>
    </lineage>
</organism>
<dbReference type="Gene3D" id="3.30.2310.20">
    <property type="entry name" value="RelE-like"/>
    <property type="match status" value="1"/>
</dbReference>
<reference evidence="1 2" key="1">
    <citation type="submission" date="2018-06" db="EMBL/GenBank/DDBJ databases">
        <authorList>
            <consortium name="Pathogen Informatics"/>
            <person name="Doyle S."/>
        </authorList>
    </citation>
    <scope>NUCLEOTIDE SEQUENCE [LARGE SCALE GENOMIC DNA]</scope>
    <source>
        <strain evidence="1 2">NCTC11413</strain>
    </source>
</reference>
<dbReference type="PANTHER" id="PTHR40266:SF2">
    <property type="entry name" value="TOXIN HIGB-1"/>
    <property type="match status" value="1"/>
</dbReference>
<gene>
    <name evidence="1" type="primary">higB-1</name>
    <name evidence="1" type="ORF">NCTC11413_01863</name>
</gene>
<name>A0A0A2Z755_9PAST</name>
<dbReference type="InterPro" id="IPR007711">
    <property type="entry name" value="HigB-1"/>
</dbReference>
<proteinExistence type="predicted"/>
<dbReference type="RefSeq" id="WP_018346510.1">
    <property type="nucleotide sequence ID" value="NZ_JPXV01000031.1"/>
</dbReference>
<dbReference type="Pfam" id="PF05015">
    <property type="entry name" value="HigB-like_toxin"/>
    <property type="match status" value="1"/>
</dbReference>
<protein>
    <submittedName>
        <fullName evidence="1">Toxin higB-1</fullName>
    </submittedName>
</protein>
<dbReference type="Proteomes" id="UP000254232">
    <property type="component" value="Unassembled WGS sequence"/>
</dbReference>
<evidence type="ECO:0000313" key="2">
    <source>
        <dbReference type="Proteomes" id="UP000254232"/>
    </source>
</evidence>
<evidence type="ECO:0000313" key="1">
    <source>
        <dbReference type="EMBL" id="STO38725.1"/>
    </source>
</evidence>